<dbReference type="PANTHER" id="PTHR21530">
    <property type="entry name" value="PHEROMONE SHUTDOWN PROTEIN"/>
    <property type="match status" value="1"/>
</dbReference>
<keyword evidence="4" id="KW-1185">Reference proteome</keyword>
<protein>
    <submittedName>
        <fullName evidence="3">TraB/GumN family protein</fullName>
    </submittedName>
</protein>
<name>A0ABP9BZN6_9GAMM</name>
<dbReference type="RefSeq" id="WP_345304089.1">
    <property type="nucleotide sequence ID" value="NZ_BAABJE010000015.1"/>
</dbReference>
<dbReference type="Proteomes" id="UP001499959">
    <property type="component" value="Unassembled WGS sequence"/>
</dbReference>
<dbReference type="InterPro" id="IPR005230">
    <property type="entry name" value="TraB_bac"/>
</dbReference>
<accession>A0ABP9BZN6</accession>
<dbReference type="EMBL" id="BAABJE010000015">
    <property type="protein sequence ID" value="GAA4800940.1"/>
    <property type="molecule type" value="Genomic_DNA"/>
</dbReference>
<dbReference type="PANTHER" id="PTHR21530:SF7">
    <property type="entry name" value="TRAB DOMAIN-CONTAINING PROTEIN"/>
    <property type="match status" value="1"/>
</dbReference>
<feature type="transmembrane region" description="Helical" evidence="2">
    <location>
        <begin position="394"/>
        <end position="413"/>
    </location>
</feature>
<evidence type="ECO:0000256" key="2">
    <source>
        <dbReference type="SAM" id="Phobius"/>
    </source>
</evidence>
<feature type="region of interest" description="Disordered" evidence="1">
    <location>
        <begin position="1"/>
        <end position="21"/>
    </location>
</feature>
<dbReference type="InterPro" id="IPR046345">
    <property type="entry name" value="TraB_PrgY-like"/>
</dbReference>
<comment type="caution">
    <text evidence="3">The sequence shown here is derived from an EMBL/GenBank/DDBJ whole genome shotgun (WGS) entry which is preliminary data.</text>
</comment>
<feature type="transmembrane region" description="Helical" evidence="2">
    <location>
        <begin position="280"/>
        <end position="300"/>
    </location>
</feature>
<evidence type="ECO:0000313" key="4">
    <source>
        <dbReference type="Proteomes" id="UP001499959"/>
    </source>
</evidence>
<dbReference type="NCBIfam" id="TIGR00261">
    <property type="entry name" value="traB"/>
    <property type="match status" value="1"/>
</dbReference>
<keyword evidence="2" id="KW-0472">Membrane</keyword>
<feature type="compositionally biased region" description="Low complexity" evidence="1">
    <location>
        <begin position="1"/>
        <end position="18"/>
    </location>
</feature>
<keyword evidence="2" id="KW-0812">Transmembrane</keyword>
<proteinExistence type="predicted"/>
<organism evidence="3 4">
    <name type="scientific">Lysobacter hankyongensis</name>
    <dbReference type="NCBI Taxonomy" id="1176535"/>
    <lineage>
        <taxon>Bacteria</taxon>
        <taxon>Pseudomonadati</taxon>
        <taxon>Pseudomonadota</taxon>
        <taxon>Gammaproteobacteria</taxon>
        <taxon>Lysobacterales</taxon>
        <taxon>Lysobacteraceae</taxon>
        <taxon>Lysobacter</taxon>
    </lineage>
</organism>
<dbReference type="Pfam" id="PF01963">
    <property type="entry name" value="TraB_PrgY_gumN"/>
    <property type="match status" value="1"/>
</dbReference>
<sequence>MTDLEPALPGDAAPAAADPLHDQPHAIVERDGVRYTLLGTAHVSKASVEAVRAAIASGAYDTIAVELDAQRAQSLTDPDALARLDLVKVLREGKTAVFAANLGLAAYQRRLAEQLGIEPGAELKAAVVDARERGLSLHLIDRDVGLTFKRAMQTLGWWGRAKVSGGLMASLFFDEKVSDEQIEGLKEGDMLEASFSEFAADSPALYRTVIAERDEYMAAKLRAIGASGDRPEASAGKAREVLAVVGAGHLQGLTKHLGEDVRDPDALCGELEAVQQKSSFPWFTLLLAAFVLGGFAWGFWRGGLEVGSDLVLQWVLVTGTLGAIGCTIAGGHPLSILTAFVSSPITPLHPALASGTLSALVEVWARKPTYADFMALRDDVQSVKGWWRNRVARALLNFFLTSLGTAIGVWTGGARLLSKLVG</sequence>
<reference evidence="4" key="1">
    <citation type="journal article" date="2019" name="Int. J. Syst. Evol. Microbiol.">
        <title>The Global Catalogue of Microorganisms (GCM) 10K type strain sequencing project: providing services to taxonomists for standard genome sequencing and annotation.</title>
        <authorList>
            <consortium name="The Broad Institute Genomics Platform"/>
            <consortium name="The Broad Institute Genome Sequencing Center for Infectious Disease"/>
            <person name="Wu L."/>
            <person name="Ma J."/>
        </authorList>
    </citation>
    <scope>NUCLEOTIDE SEQUENCE [LARGE SCALE GENOMIC DNA]</scope>
    <source>
        <strain evidence="4">JCM 18204</strain>
    </source>
</reference>
<feature type="transmembrane region" description="Helical" evidence="2">
    <location>
        <begin position="312"/>
        <end position="330"/>
    </location>
</feature>
<evidence type="ECO:0000313" key="3">
    <source>
        <dbReference type="EMBL" id="GAA4800940.1"/>
    </source>
</evidence>
<gene>
    <name evidence="3" type="ORF">GCM10023307_29320</name>
</gene>
<dbReference type="InterPro" id="IPR002816">
    <property type="entry name" value="TraB/PrgY/GumN_fam"/>
</dbReference>
<keyword evidence="2" id="KW-1133">Transmembrane helix</keyword>
<dbReference type="CDD" id="cd14726">
    <property type="entry name" value="TraB_PrgY-like"/>
    <property type="match status" value="1"/>
</dbReference>
<evidence type="ECO:0000256" key="1">
    <source>
        <dbReference type="SAM" id="MobiDB-lite"/>
    </source>
</evidence>